<evidence type="ECO:0000256" key="1">
    <source>
        <dbReference type="ARBA" id="ARBA00022729"/>
    </source>
</evidence>
<sequence>MGNNVRTVEYEGNSFQVTVVIEDVAKAAVSDIKFHNYRHISVEFNTLVDEATATDPANYYFEILDGEVAADTFGANALGLYNQLSDIETATTLVGGWWAPAYNHITAKAVNGKTVVDIKLPEDARFTNLVDEESVTDAEQTLHVELADGSLKALIKNTNVSVAVRNVKQFNGTRGIDTFVKPIKILDEKRPELTVAYKVEGANQESVSLNNPVALKSDGSDKILLGFDEPVFDAHGLETSTERDVKVYINGKLAASTKDGDLAGILDFAMSENDTYDVARHATLDVEAAAVKVSERYQEDDILNVKVIGVTDLAGNIMVPSTIEFNVKVVDPEVADPVVDPATKPAAKEIVQIADNMFRVAWNVPNATGQFIIENGDGEGGAITVNTTLSAANPLIGVDFYSYVEVAATVDSDPSDDPAADDDDILAYDGQDFINRVVKINNPFVVNGAGDEYLVKGNNKNFGLMKIQKDIYAPIALQPIDLDYNAASNTIVLNVEDVVPNGVAQDYMHEVLALTYAYSAGDFDRNAAGVDTPDATHDYLPVRVSYKTADGALRSALVTNKTVPGSSYGGTGTITGVPGSIAYNAANLTLDLSGYPTLLDQDGALVGGAEYKVELPKGFFADSAQDIAAGAGEEMVIAFTGTVPTDNLATMTAGDAATVGDGIGDILYVSNARSADYGYTSTAHTVVQKVKAKPDAPGAVGADTVPQTSKALIVFDSSKNEVTIEFKGTIKLDTLKNPNNYMLNGKTLKAWGLTANDIEYLQEYNGTDVVAQYAIFKVPTDSVPANGDVELRVYGVTNEAGGMMAEVVTDVYLLDTTRPMVLDAVVAGQRQIILTFDEPIVHREGQSPIAAAKNFSVKAGTTTLTVLEARVADRAVTLDLGSDIPDSGNIIVKIVEDASGNILIIDGSQNKNPLNSDNDISVRRN</sequence>
<proteinExistence type="predicted"/>
<dbReference type="Gene3D" id="2.60.40.1220">
    <property type="match status" value="1"/>
</dbReference>
<reference evidence="2" key="1">
    <citation type="submission" date="2019-08" db="EMBL/GenBank/DDBJ databases">
        <authorList>
            <person name="Kucharzyk K."/>
            <person name="Murdoch R.W."/>
            <person name="Higgins S."/>
            <person name="Loffler F."/>
        </authorList>
    </citation>
    <scope>NUCLEOTIDE SEQUENCE</scope>
</reference>
<gene>
    <name evidence="2" type="ORF">SDC9_15265</name>
</gene>
<protein>
    <submittedName>
        <fullName evidence="2">Uncharacterized protein</fullName>
    </submittedName>
</protein>
<dbReference type="EMBL" id="VSSQ01000047">
    <property type="protein sequence ID" value="MPL69520.1"/>
    <property type="molecule type" value="Genomic_DNA"/>
</dbReference>
<dbReference type="InterPro" id="IPR028059">
    <property type="entry name" value="SWM_rpt"/>
</dbReference>
<organism evidence="2">
    <name type="scientific">bioreactor metagenome</name>
    <dbReference type="NCBI Taxonomy" id="1076179"/>
    <lineage>
        <taxon>unclassified sequences</taxon>
        <taxon>metagenomes</taxon>
        <taxon>ecological metagenomes</taxon>
    </lineage>
</organism>
<comment type="caution">
    <text evidence="2">The sequence shown here is derived from an EMBL/GenBank/DDBJ whole genome shotgun (WGS) entry which is preliminary data.</text>
</comment>
<keyword evidence="1" id="KW-0732">Signal</keyword>
<dbReference type="AlphaFoldDB" id="A0A644TRL7"/>
<name>A0A644TRL7_9ZZZZ</name>
<dbReference type="Pfam" id="PF13753">
    <property type="entry name" value="SWM_repeat"/>
    <property type="match status" value="1"/>
</dbReference>
<dbReference type="InterPro" id="IPR014755">
    <property type="entry name" value="Cu-Rt/internalin_Ig-like"/>
</dbReference>
<evidence type="ECO:0000313" key="2">
    <source>
        <dbReference type="EMBL" id="MPL69520.1"/>
    </source>
</evidence>
<accession>A0A644TRL7</accession>